<reference evidence="6 7" key="1">
    <citation type="submission" date="2015-01" db="EMBL/GenBank/DDBJ databases">
        <title>Vibrio sp. C1 JCM 19231 whole genome shotgun sequence.</title>
        <authorList>
            <person name="Sawabe T."/>
            <person name="Meirelles P."/>
            <person name="Feng G."/>
            <person name="Sayaka M."/>
            <person name="Hattori M."/>
            <person name="Ohkuma M."/>
        </authorList>
    </citation>
    <scope>NUCLEOTIDE SEQUENCE [LARGE SCALE GENOMIC DNA]</scope>
    <source>
        <strain evidence="7">JCM 19231</strain>
    </source>
</reference>
<keyword evidence="3" id="KW-1133">Transmembrane helix</keyword>
<feature type="domain" description="SLC26A/SulP transporter" evidence="5">
    <location>
        <begin position="1"/>
        <end position="41"/>
    </location>
</feature>
<comment type="subcellular location">
    <subcellularLocation>
        <location evidence="1">Membrane</location>
        <topology evidence="1">Multi-pass membrane protein</topology>
    </subcellularLocation>
</comment>
<evidence type="ECO:0000313" key="7">
    <source>
        <dbReference type="Proteomes" id="UP000031671"/>
    </source>
</evidence>
<evidence type="ECO:0000256" key="3">
    <source>
        <dbReference type="ARBA" id="ARBA00022989"/>
    </source>
</evidence>
<dbReference type="InterPro" id="IPR011547">
    <property type="entry name" value="SLC26A/SulP_dom"/>
</dbReference>
<evidence type="ECO:0000256" key="2">
    <source>
        <dbReference type="ARBA" id="ARBA00022692"/>
    </source>
</evidence>
<accession>A0A0B8NWW1</accession>
<keyword evidence="7" id="KW-1185">Reference proteome</keyword>
<evidence type="ECO:0000256" key="1">
    <source>
        <dbReference type="ARBA" id="ARBA00004141"/>
    </source>
</evidence>
<evidence type="ECO:0000256" key="4">
    <source>
        <dbReference type="ARBA" id="ARBA00023136"/>
    </source>
</evidence>
<dbReference type="GO" id="GO:0016020">
    <property type="term" value="C:membrane"/>
    <property type="evidence" value="ECO:0007669"/>
    <property type="project" value="UniProtKB-SubCell"/>
</dbReference>
<dbReference type="Proteomes" id="UP000031671">
    <property type="component" value="Unassembled WGS sequence"/>
</dbReference>
<keyword evidence="4" id="KW-0472">Membrane</keyword>
<dbReference type="EMBL" id="BBRZ01000011">
    <property type="protein sequence ID" value="GAM55229.1"/>
    <property type="molecule type" value="Genomic_DNA"/>
</dbReference>
<name>A0A0B8NWW1_9VIBR</name>
<comment type="caution">
    <text evidence="6">The sequence shown here is derived from an EMBL/GenBank/DDBJ whole genome shotgun (WGS) entry which is preliminary data.</text>
</comment>
<evidence type="ECO:0000259" key="5">
    <source>
        <dbReference type="Pfam" id="PF00916"/>
    </source>
</evidence>
<keyword evidence="2" id="KW-0812">Transmembrane</keyword>
<dbReference type="Pfam" id="PF00916">
    <property type="entry name" value="Sulfate_transp"/>
    <property type="match status" value="1"/>
</dbReference>
<reference evidence="6 7" key="2">
    <citation type="submission" date="2015-01" db="EMBL/GenBank/DDBJ databases">
        <authorList>
            <consortium name="NBRP consortium"/>
            <person name="Sawabe T."/>
            <person name="Meirelles P."/>
            <person name="Feng G."/>
            <person name="Sayaka M."/>
            <person name="Hattori M."/>
            <person name="Ohkuma M."/>
        </authorList>
    </citation>
    <scope>NUCLEOTIDE SEQUENCE [LARGE SCALE GENOMIC DNA]</scope>
    <source>
        <strain evidence="7">JCM 19231</strain>
    </source>
</reference>
<gene>
    <name evidence="6" type="ORF">JCM19231_502</name>
</gene>
<protein>
    <submittedName>
        <fullName evidence="6">Sulfate permease</fullName>
    </submittedName>
</protein>
<proteinExistence type="predicted"/>
<organism evidence="6 7">
    <name type="scientific">Vibrio ishigakensis</name>
    <dbReference type="NCBI Taxonomy" id="1481914"/>
    <lineage>
        <taxon>Bacteria</taxon>
        <taxon>Pseudomonadati</taxon>
        <taxon>Pseudomonadota</taxon>
        <taxon>Gammaproteobacteria</taxon>
        <taxon>Vibrionales</taxon>
        <taxon>Vibrionaceae</taxon>
        <taxon>Vibrio</taxon>
    </lineage>
</organism>
<dbReference type="AlphaFoldDB" id="A0A0B8NWW1"/>
<evidence type="ECO:0000313" key="6">
    <source>
        <dbReference type="EMBL" id="GAM55229.1"/>
    </source>
</evidence>
<sequence length="44" mass="4325">MPYSVVSGFMSGIGVILVILQLAPILGSAAPAGGVVGTIKHCLS</sequence>